<keyword evidence="3" id="KW-1185">Reference proteome</keyword>
<name>A0A813C396_9DINO</name>
<dbReference type="Proteomes" id="UP000601435">
    <property type="component" value="Unassembled WGS sequence"/>
</dbReference>
<comment type="caution">
    <text evidence="2">The sequence shown here is derived from an EMBL/GenBank/DDBJ whole genome shotgun (WGS) entry which is preliminary data.</text>
</comment>
<feature type="compositionally biased region" description="Low complexity" evidence="1">
    <location>
        <begin position="455"/>
        <end position="468"/>
    </location>
</feature>
<dbReference type="OrthoDB" id="410769at2759"/>
<reference evidence="2" key="1">
    <citation type="submission" date="2021-02" db="EMBL/GenBank/DDBJ databases">
        <authorList>
            <person name="Dougan E. K."/>
            <person name="Rhodes N."/>
            <person name="Thang M."/>
            <person name="Chan C."/>
        </authorList>
    </citation>
    <scope>NUCLEOTIDE SEQUENCE</scope>
</reference>
<evidence type="ECO:0000313" key="3">
    <source>
        <dbReference type="Proteomes" id="UP000601435"/>
    </source>
</evidence>
<feature type="compositionally biased region" description="Basic and acidic residues" evidence="1">
    <location>
        <begin position="408"/>
        <end position="432"/>
    </location>
</feature>
<protein>
    <submittedName>
        <fullName evidence="2">Uncharacterized protein</fullName>
    </submittedName>
</protein>
<evidence type="ECO:0000313" key="2">
    <source>
        <dbReference type="EMBL" id="CAE7938793.1"/>
    </source>
</evidence>
<sequence>MFAGNAEATRMMRYAGHCAVKLDYKYHIAPSGKQNYMDILTPSGFLLALSMVLRGDPRGFWCHFGIKCGSWSQMSQGTSGRSICTALGNQDHAFVQEGNCMASRMSLLLLVVTAMSGVWSVEQPSGSFLEYYPRFRWIMQALGEGAVARPVTKVTCYMWHYGAPTPKPHWAFANASAISLLYKGPLRNWKEYCRTHPDRVRTSHRYLDARGVKRFHGNKNLKPTEHYPPQFGLRLVELHDQVLASQKGTPQLPDEVPSAMDTFSSMAYDDMWDEGIKQVAQEGLDPAEIREMEEMQQQLQHLEMQEKMLQNQNAETQPAFDLDKEAKLGEASTATPPRSVSPSSLATSAQSQELAELETRVCKMVMQGTMSLDTASAVLGYRVTGCSPDKKKSRTTENPEPEAARSTYKPEPEEAAANDEKKGDAHESDRGPPNDCPVEDDEEEDDDDDEDNAKSSKPSGSGAAPRAGNHTALSLQYEESGYDKDAFVTAVQKSIARKDTKKCSVEEGWYSKEDMARVLHWNPKKIAGAIRACEANPTALVRSSKYGGENEFWVQVREVGVREVAEEREQRISQNIQERRAAIDDDFSGLDDYRNRIDANHAPAVQAASEATKAKEAFRKFIDSVLAKSAKIRALCRELAKQYDDPLATASIATLENDAKMLDDSYTWRKESEAKMRDETYKQPGLILDL</sequence>
<feature type="compositionally biased region" description="Basic and acidic residues" evidence="1">
    <location>
        <begin position="388"/>
        <end position="397"/>
    </location>
</feature>
<gene>
    <name evidence="2" type="ORF">SNEC2469_LOCUS33296</name>
</gene>
<dbReference type="EMBL" id="CAJNJA010087141">
    <property type="protein sequence ID" value="CAE7938793.1"/>
    <property type="molecule type" value="Genomic_DNA"/>
</dbReference>
<proteinExistence type="predicted"/>
<evidence type="ECO:0000256" key="1">
    <source>
        <dbReference type="SAM" id="MobiDB-lite"/>
    </source>
</evidence>
<feature type="compositionally biased region" description="Acidic residues" evidence="1">
    <location>
        <begin position="437"/>
        <end position="451"/>
    </location>
</feature>
<organism evidence="2 3">
    <name type="scientific">Symbiodinium necroappetens</name>
    <dbReference type="NCBI Taxonomy" id="1628268"/>
    <lineage>
        <taxon>Eukaryota</taxon>
        <taxon>Sar</taxon>
        <taxon>Alveolata</taxon>
        <taxon>Dinophyceae</taxon>
        <taxon>Suessiales</taxon>
        <taxon>Symbiodiniaceae</taxon>
        <taxon>Symbiodinium</taxon>
    </lineage>
</organism>
<dbReference type="AlphaFoldDB" id="A0A813C396"/>
<feature type="compositionally biased region" description="Polar residues" evidence="1">
    <location>
        <begin position="332"/>
        <end position="352"/>
    </location>
</feature>
<accession>A0A813C396</accession>
<feature type="region of interest" description="Disordered" evidence="1">
    <location>
        <begin position="329"/>
        <end position="352"/>
    </location>
</feature>
<feature type="region of interest" description="Disordered" evidence="1">
    <location>
        <begin position="384"/>
        <end position="469"/>
    </location>
</feature>